<sequence>GDFNGDGITDVGIFTDGQWLIDLNGNGVWDDDDLWAKLGHRDDHPVTGDWDADGKTDIGIFGPAWIGDPRAIEAEPGMPDARNERSGRHKNMPPEPGEAAIGWRRMKRTATGKLRTDLIDHVFHFGTAGDRAITGDWNGDGKSTIGVFREGIWLLDVDGNGVWSDGDESVDYGSKNDLPVVGDFNGDGVDDVGVFRDGHWTIDSDGNRRFDATDEVFELGQPGDVPITGDFDGDGADQIGVFRKAG</sequence>
<organism evidence="2">
    <name type="scientific">marine sediment metagenome</name>
    <dbReference type="NCBI Taxonomy" id="412755"/>
    <lineage>
        <taxon>unclassified sequences</taxon>
        <taxon>metagenomes</taxon>
        <taxon>ecological metagenomes</taxon>
    </lineage>
</organism>
<reference evidence="2" key="1">
    <citation type="journal article" date="2014" name="Front. Microbiol.">
        <title>High frequency of phylogenetically diverse reductive dehalogenase-homologous genes in deep subseafloor sedimentary metagenomes.</title>
        <authorList>
            <person name="Kawai M."/>
            <person name="Futagami T."/>
            <person name="Toyoda A."/>
            <person name="Takaki Y."/>
            <person name="Nishi S."/>
            <person name="Hori S."/>
            <person name="Arai W."/>
            <person name="Tsubouchi T."/>
            <person name="Morono Y."/>
            <person name="Uchiyama I."/>
            <person name="Ito T."/>
            <person name="Fujiyama A."/>
            <person name="Inagaki F."/>
            <person name="Takami H."/>
        </authorList>
    </citation>
    <scope>NUCLEOTIDE SEQUENCE</scope>
    <source>
        <strain evidence="2">Expedition CK06-06</strain>
    </source>
</reference>
<protein>
    <recommendedName>
        <fullName evidence="3">VCBS repeat-containing protein</fullName>
    </recommendedName>
</protein>
<name>X0XKM3_9ZZZZ</name>
<dbReference type="EMBL" id="BARS01040453">
    <property type="protein sequence ID" value="GAG35887.1"/>
    <property type="molecule type" value="Genomic_DNA"/>
</dbReference>
<accession>X0XKM3</accession>
<dbReference type="SUPFAM" id="SSF69318">
    <property type="entry name" value="Integrin alpha N-terminal domain"/>
    <property type="match status" value="1"/>
</dbReference>
<evidence type="ECO:0000256" key="1">
    <source>
        <dbReference type="SAM" id="MobiDB-lite"/>
    </source>
</evidence>
<evidence type="ECO:0008006" key="3">
    <source>
        <dbReference type="Google" id="ProtNLM"/>
    </source>
</evidence>
<gene>
    <name evidence="2" type="ORF">S01H1_61662</name>
</gene>
<dbReference type="InterPro" id="IPR028994">
    <property type="entry name" value="Integrin_alpha_N"/>
</dbReference>
<evidence type="ECO:0000313" key="2">
    <source>
        <dbReference type="EMBL" id="GAG35887.1"/>
    </source>
</evidence>
<feature type="region of interest" description="Disordered" evidence="1">
    <location>
        <begin position="75"/>
        <end position="98"/>
    </location>
</feature>
<dbReference type="AlphaFoldDB" id="X0XKM3"/>
<feature type="non-terminal residue" evidence="2">
    <location>
        <position position="1"/>
    </location>
</feature>
<proteinExistence type="predicted"/>
<comment type="caution">
    <text evidence="2">The sequence shown here is derived from an EMBL/GenBank/DDBJ whole genome shotgun (WGS) entry which is preliminary data.</text>
</comment>
<dbReference type="Gene3D" id="2.40.128.340">
    <property type="match status" value="1"/>
</dbReference>